<dbReference type="EC" id="2.6.1.62" evidence="11"/>
<comment type="catalytic activity">
    <reaction evidence="11">
        <text>(8S)-8-amino-7-oxononanoate + S-adenosyl-L-methionine = S-adenosyl-4-methylsulfanyl-2-oxobutanoate + (7R,8S)-7,8-diammoniononanoate</text>
        <dbReference type="Rhea" id="RHEA:16861"/>
        <dbReference type="ChEBI" id="CHEBI:16490"/>
        <dbReference type="ChEBI" id="CHEBI:59789"/>
        <dbReference type="ChEBI" id="CHEBI:149468"/>
        <dbReference type="ChEBI" id="CHEBI:149469"/>
        <dbReference type="EC" id="2.6.1.62"/>
    </reaction>
</comment>
<evidence type="ECO:0000256" key="1">
    <source>
        <dbReference type="ARBA" id="ARBA00001933"/>
    </source>
</evidence>
<dbReference type="GO" id="GO:0009102">
    <property type="term" value="P:biotin biosynthetic process"/>
    <property type="evidence" value="ECO:0007669"/>
    <property type="project" value="UniProtKB-UniRule"/>
</dbReference>
<keyword evidence="5 11" id="KW-0032">Aminotransferase</keyword>
<evidence type="ECO:0000256" key="6">
    <source>
        <dbReference type="ARBA" id="ARBA00022679"/>
    </source>
</evidence>
<feature type="site" description="Participates in the substrate recognition with KAPA and in a stacking interaction with the adenine ring of SAM" evidence="11">
    <location>
        <position position="9"/>
    </location>
</feature>
<evidence type="ECO:0000256" key="11">
    <source>
        <dbReference type="HAMAP-Rule" id="MF_00834"/>
    </source>
</evidence>
<sequence length="425" mass="47988">MHPHIWYPFTQAKISPPPLKVISARGIWLELEDGRKIMDCISSWWVNLHGHSHPKIAEAIYRQAIELEQVIFAGFTHQPAEKLAQELVKKLPDGLSRVFYSDNGSTAVEVALKMVYQYWVNQNQQRQKFIAFQGAYHGDTFGAMSVGSRSLFSQVFSDMLFEVDFLPFPETYIGDTSIEEREEAVLTLFKEKLTQNPQEYAGIIIEPLVQGAGGMRMCRVEFLQKLQQVVKQFDTLLIFDEVMTGFGRTGEWFACLKSQVTPDVICLSKGITGGFLPLSVTVCSDKIYDTFYSDDPIKTLYHGHSYTANPLGCAAALASWELMNENQVVFNSMEAKHLQYLEVLHGNSKVEKLRVTGTIAAMEIVNTQESGYLNQVGLEIREKALEKGLLLRPLGNVLYIMPPYCITDEELSEVYDSILSILKSI</sequence>
<dbReference type="HAMAP" id="MF_00834">
    <property type="entry name" value="BioA"/>
    <property type="match status" value="1"/>
</dbReference>
<feature type="modified residue" description="N6-(pyridoxal phosphate)lysine" evidence="11">
    <location>
        <position position="269"/>
    </location>
</feature>
<keyword evidence="9 11" id="KW-0663">Pyridoxal phosphate</keyword>
<dbReference type="InterPro" id="IPR005815">
    <property type="entry name" value="BioA"/>
</dbReference>
<keyword evidence="6 11" id="KW-0808">Transferase</keyword>
<dbReference type="NCBIfam" id="NF004624">
    <property type="entry name" value="PRK05964.1"/>
    <property type="match status" value="1"/>
</dbReference>
<dbReference type="GO" id="GO:0004141">
    <property type="term" value="F:dethiobiotin synthase activity"/>
    <property type="evidence" value="ECO:0007669"/>
    <property type="project" value="TreeGrafter"/>
</dbReference>
<evidence type="ECO:0000313" key="12">
    <source>
        <dbReference type="EMBL" id="MBE9212047.1"/>
    </source>
</evidence>
<dbReference type="AlphaFoldDB" id="A0A8J7JZ86"/>
<evidence type="ECO:0000313" key="13">
    <source>
        <dbReference type="Proteomes" id="UP000620559"/>
    </source>
</evidence>
<dbReference type="Proteomes" id="UP000620559">
    <property type="component" value="Unassembled WGS sequence"/>
</dbReference>
<dbReference type="EMBL" id="JADEWL010000010">
    <property type="protein sequence ID" value="MBE9212047.1"/>
    <property type="molecule type" value="Genomic_DNA"/>
</dbReference>
<dbReference type="GO" id="GO:0030170">
    <property type="term" value="F:pyridoxal phosphate binding"/>
    <property type="evidence" value="ECO:0007669"/>
    <property type="project" value="UniProtKB-UniRule"/>
</dbReference>
<dbReference type="InterPro" id="IPR015424">
    <property type="entry name" value="PyrdxlP-dep_Trfase"/>
</dbReference>
<comment type="cofactor">
    <cofactor evidence="1 11">
        <name>pyridoxal 5'-phosphate</name>
        <dbReference type="ChEBI" id="CHEBI:597326"/>
    </cofactor>
</comment>
<dbReference type="InterPro" id="IPR015421">
    <property type="entry name" value="PyrdxlP-dep_Trfase_major"/>
</dbReference>
<proteinExistence type="inferred from homology"/>
<keyword evidence="4 11" id="KW-0963">Cytoplasm</keyword>
<feature type="binding site" evidence="11">
    <location>
        <begin position="304"/>
        <end position="305"/>
    </location>
    <ligand>
        <name>pyridoxal 5'-phosphate</name>
        <dbReference type="ChEBI" id="CHEBI:597326"/>
    </ligand>
</feature>
<evidence type="ECO:0000256" key="9">
    <source>
        <dbReference type="ARBA" id="ARBA00022898"/>
    </source>
</evidence>
<feature type="binding site" evidence="11">
    <location>
        <begin position="104"/>
        <end position="105"/>
    </location>
    <ligand>
        <name>pyridoxal 5'-phosphate</name>
        <dbReference type="ChEBI" id="CHEBI:597326"/>
    </ligand>
</feature>
<name>A0A8J7JZ86_9CYAN</name>
<dbReference type="RefSeq" id="WP_193917617.1">
    <property type="nucleotide sequence ID" value="NZ_JADEWL010000010.1"/>
</dbReference>
<dbReference type="GO" id="GO:0005737">
    <property type="term" value="C:cytoplasm"/>
    <property type="evidence" value="ECO:0007669"/>
    <property type="project" value="UniProtKB-SubCell"/>
</dbReference>
<dbReference type="GO" id="GO:0004015">
    <property type="term" value="F:adenosylmethionine-8-amino-7-oxononanoate transaminase activity"/>
    <property type="evidence" value="ECO:0007669"/>
    <property type="project" value="UniProtKB-UniRule"/>
</dbReference>
<evidence type="ECO:0000256" key="8">
    <source>
        <dbReference type="ARBA" id="ARBA00022756"/>
    </source>
</evidence>
<comment type="subunit">
    <text evidence="3 11">Homodimer.</text>
</comment>
<feature type="binding site" evidence="11">
    <location>
        <position position="136"/>
    </location>
    <ligand>
        <name>substrate</name>
    </ligand>
</feature>
<gene>
    <name evidence="11 12" type="primary">bioA</name>
    <name evidence="12" type="ORF">IQ247_04865</name>
</gene>
<dbReference type="InterPro" id="IPR005814">
    <property type="entry name" value="Aminotrans_3"/>
</dbReference>
<feature type="binding site" evidence="11">
    <location>
        <position position="240"/>
    </location>
    <ligand>
        <name>pyridoxal 5'-phosphate</name>
        <dbReference type="ChEBI" id="CHEBI:597326"/>
    </ligand>
</feature>
<dbReference type="FunFam" id="3.40.640.10:FF:000078">
    <property type="entry name" value="Adenosylmethionine-8-amino-7-oxononanoate aminotransferase"/>
    <property type="match status" value="1"/>
</dbReference>
<dbReference type="CDD" id="cd00610">
    <property type="entry name" value="OAT_like"/>
    <property type="match status" value="1"/>
</dbReference>
<keyword evidence="7 11" id="KW-0949">S-adenosyl-L-methionine</keyword>
<accession>A0A8J7JZ86</accession>
<evidence type="ECO:0000256" key="10">
    <source>
        <dbReference type="ARBA" id="ARBA00060970"/>
    </source>
</evidence>
<dbReference type="InterPro" id="IPR015422">
    <property type="entry name" value="PyrdxlP-dep_Trfase_small"/>
</dbReference>
<keyword evidence="13" id="KW-1185">Reference proteome</keyword>
<dbReference type="UniPathway" id="UPA00078">
    <property type="reaction ID" value="UER00160"/>
</dbReference>
<dbReference type="PANTHER" id="PTHR42684">
    <property type="entry name" value="ADENOSYLMETHIONINE-8-AMINO-7-OXONONANOATE AMINOTRANSFERASE"/>
    <property type="match status" value="1"/>
</dbReference>
<evidence type="ECO:0000256" key="7">
    <source>
        <dbReference type="ARBA" id="ARBA00022691"/>
    </source>
</evidence>
<dbReference type="NCBIfam" id="TIGR00508">
    <property type="entry name" value="bioA"/>
    <property type="match status" value="1"/>
</dbReference>
<feature type="binding site" evidence="11">
    <location>
        <position position="392"/>
    </location>
    <ligand>
        <name>substrate</name>
    </ligand>
</feature>
<comment type="caution">
    <text evidence="12">The sequence shown here is derived from an EMBL/GenBank/DDBJ whole genome shotgun (WGS) entry which is preliminary data.</text>
</comment>
<comment type="function">
    <text evidence="11">Catalyzes the transfer of the alpha-amino group from S-adenosyl-L-methionine (SAM) to 7-keto-8-aminopelargonic acid (KAPA) to form 7,8-diaminopelargonic acid (DAPA). It is the only aminotransferase known to utilize SAM as an amino donor.</text>
</comment>
<evidence type="ECO:0000256" key="2">
    <source>
        <dbReference type="ARBA" id="ARBA00004496"/>
    </source>
</evidence>
<comment type="similarity">
    <text evidence="10 11">Belongs to the class-III pyridoxal-phosphate-dependent aminotransferase family. BioA subfamily.</text>
</comment>
<dbReference type="SUPFAM" id="SSF53383">
    <property type="entry name" value="PLP-dependent transferases"/>
    <property type="match status" value="1"/>
</dbReference>
<evidence type="ECO:0000256" key="5">
    <source>
        <dbReference type="ARBA" id="ARBA00022576"/>
    </source>
</evidence>
<feature type="binding site" evidence="11">
    <location>
        <position position="44"/>
    </location>
    <ligand>
        <name>substrate</name>
    </ligand>
</feature>
<dbReference type="Pfam" id="PF00202">
    <property type="entry name" value="Aminotran_3"/>
    <property type="match status" value="1"/>
</dbReference>
<dbReference type="PANTHER" id="PTHR42684:SF3">
    <property type="entry name" value="ADENOSYLMETHIONINE-8-AMINO-7-OXONONANOATE AMINOTRANSFERASE"/>
    <property type="match status" value="1"/>
</dbReference>
<comment type="pathway">
    <text evidence="11">Cofactor biosynthesis; biotin biosynthesis; 7,8-diaminononanoate from 8-amino-7-oxononanoate (SAM route): step 1/1.</text>
</comment>
<dbReference type="Gene3D" id="3.40.640.10">
    <property type="entry name" value="Type I PLP-dependent aspartate aminotransferase-like (Major domain)"/>
    <property type="match status" value="1"/>
</dbReference>
<feature type="binding site" evidence="11">
    <location>
        <position position="269"/>
    </location>
    <ligand>
        <name>substrate</name>
    </ligand>
</feature>
<dbReference type="PROSITE" id="PS00600">
    <property type="entry name" value="AA_TRANSFER_CLASS_3"/>
    <property type="match status" value="1"/>
</dbReference>
<keyword evidence="8 11" id="KW-0093">Biotin biosynthesis</keyword>
<feature type="binding site" evidence="11">
    <location>
        <position position="303"/>
    </location>
    <ligand>
        <name>substrate</name>
    </ligand>
</feature>
<evidence type="ECO:0000256" key="3">
    <source>
        <dbReference type="ARBA" id="ARBA00011738"/>
    </source>
</evidence>
<reference evidence="12" key="1">
    <citation type="submission" date="2020-10" db="EMBL/GenBank/DDBJ databases">
        <authorList>
            <person name="Castelo-Branco R."/>
            <person name="Eusebio N."/>
            <person name="Adriana R."/>
            <person name="Vieira A."/>
            <person name="Brugerolle De Fraissinette N."/>
            <person name="Rezende De Castro R."/>
            <person name="Schneider M.P."/>
            <person name="Vasconcelos V."/>
            <person name="Leao P.N."/>
        </authorList>
    </citation>
    <scope>NUCLEOTIDE SEQUENCE</scope>
    <source>
        <strain evidence="12">LEGE 06105</strain>
    </source>
</reference>
<dbReference type="InterPro" id="IPR049704">
    <property type="entry name" value="Aminotrans_3_PPA_site"/>
</dbReference>
<protein>
    <recommendedName>
        <fullName evidence="11">Adenosylmethionine-8-amino-7-oxononanoate aminotransferase</fullName>
        <ecNumber evidence="11">2.6.1.62</ecNumber>
    </recommendedName>
    <alternativeName>
        <fullName evidence="11">7,8-diamino-pelargonic acid aminotransferase</fullName>
        <shortName evidence="11">DAPA AT</shortName>
        <shortName evidence="11">DAPA aminotransferase</shortName>
    </alternativeName>
    <alternativeName>
        <fullName evidence="11">7,8-diaminononanoate synthase</fullName>
        <shortName evidence="11">DANS</shortName>
    </alternativeName>
    <alternativeName>
        <fullName evidence="11">Diaminopelargonic acid synthase</fullName>
    </alternativeName>
</protein>
<evidence type="ECO:0000256" key="4">
    <source>
        <dbReference type="ARBA" id="ARBA00022490"/>
    </source>
</evidence>
<comment type="subcellular location">
    <subcellularLocation>
        <location evidence="2 11">Cytoplasm</location>
    </subcellularLocation>
</comment>
<dbReference type="Gene3D" id="3.90.1150.10">
    <property type="entry name" value="Aspartate Aminotransferase, domain 1"/>
    <property type="match status" value="1"/>
</dbReference>
<organism evidence="12 13">
    <name type="scientific">Plectonema cf. radiosum LEGE 06105</name>
    <dbReference type="NCBI Taxonomy" id="945769"/>
    <lineage>
        <taxon>Bacteria</taxon>
        <taxon>Bacillati</taxon>
        <taxon>Cyanobacteriota</taxon>
        <taxon>Cyanophyceae</taxon>
        <taxon>Oscillatoriophycideae</taxon>
        <taxon>Oscillatoriales</taxon>
        <taxon>Microcoleaceae</taxon>
        <taxon>Plectonema</taxon>
    </lineage>
</organism>